<dbReference type="CDD" id="cd04194">
    <property type="entry name" value="GT8_A4GalT_like"/>
    <property type="match status" value="1"/>
</dbReference>
<evidence type="ECO:0000256" key="2">
    <source>
        <dbReference type="ARBA" id="ARBA00022679"/>
    </source>
</evidence>
<sequence length="309" mass="36243">MIDIACCIDSNYAKYCCVMLTSLLENNKDGQVSVHVLGNRLDADYRRSLQELVEERYGQQIHFYEIDSLLLDVFPETQSYVSLAAYCKLFIPAVLPSSISRVLYLDCDLVVVGSLADLWKCDLAGKALAAVKDVHKGISEDCTRLGMDPARFDYFNSGVMLLHLDFLRQSDFVGRALDFVKGHPSLPYHDQDVLNALLYQHVLWLPYRYNLHDYLFRRKRYLTAQEGGTVSDEILKYRVIVHFSSKRKPWGTCCLHPWRNLYFAYLDRTPWRGERPALTWKERCWRWNRRLSGYMHWVNGYRTFKRIKL</sequence>
<reference evidence="4" key="1">
    <citation type="journal article" date="2021" name="PeerJ">
        <title>Extensive microbial diversity within the chicken gut microbiome revealed by metagenomics and culture.</title>
        <authorList>
            <person name="Gilroy R."/>
            <person name="Ravi A."/>
            <person name="Getino M."/>
            <person name="Pursley I."/>
            <person name="Horton D.L."/>
            <person name="Alikhan N.F."/>
            <person name="Baker D."/>
            <person name="Gharbi K."/>
            <person name="Hall N."/>
            <person name="Watson M."/>
            <person name="Adriaenssens E.M."/>
            <person name="Foster-Nyarko E."/>
            <person name="Jarju S."/>
            <person name="Secka A."/>
            <person name="Antonio M."/>
            <person name="Oren A."/>
            <person name="Chaudhuri R.R."/>
            <person name="La Ragione R."/>
            <person name="Hildebrand F."/>
            <person name="Pallen M.J."/>
        </authorList>
    </citation>
    <scope>NUCLEOTIDE SEQUENCE</scope>
    <source>
        <strain evidence="4">CHK55-1828</strain>
    </source>
</reference>
<organism evidence="4 5">
    <name type="scientific">Mediterranea massiliensis</name>
    <dbReference type="NCBI Taxonomy" id="1841865"/>
    <lineage>
        <taxon>Bacteria</taxon>
        <taxon>Pseudomonadati</taxon>
        <taxon>Bacteroidota</taxon>
        <taxon>Bacteroidia</taxon>
        <taxon>Bacteroidales</taxon>
        <taxon>Bacteroidaceae</taxon>
        <taxon>Mediterranea</taxon>
    </lineage>
</organism>
<dbReference type="GO" id="GO:0046872">
    <property type="term" value="F:metal ion binding"/>
    <property type="evidence" value="ECO:0007669"/>
    <property type="project" value="UniProtKB-KW"/>
</dbReference>
<reference evidence="4" key="2">
    <citation type="submission" date="2021-09" db="EMBL/GenBank/DDBJ databases">
        <authorList>
            <person name="Gilroy R."/>
        </authorList>
    </citation>
    <scope>NUCLEOTIDE SEQUENCE</scope>
    <source>
        <strain evidence="4">CHK55-1828</strain>
    </source>
</reference>
<dbReference type="PANTHER" id="PTHR13778">
    <property type="entry name" value="GLYCOSYLTRANSFERASE 8 DOMAIN-CONTAINING PROTEIN"/>
    <property type="match status" value="1"/>
</dbReference>
<keyword evidence="3" id="KW-0479">Metal-binding</keyword>
<dbReference type="PANTHER" id="PTHR13778:SF47">
    <property type="entry name" value="LIPOPOLYSACCHARIDE 1,3-GALACTOSYLTRANSFERASE"/>
    <property type="match status" value="1"/>
</dbReference>
<evidence type="ECO:0000256" key="3">
    <source>
        <dbReference type="ARBA" id="ARBA00022723"/>
    </source>
</evidence>
<dbReference type="EMBL" id="DYVX01000058">
    <property type="protein sequence ID" value="HJF92195.1"/>
    <property type="molecule type" value="Genomic_DNA"/>
</dbReference>
<comment type="caution">
    <text evidence="4">The sequence shown here is derived from an EMBL/GenBank/DDBJ whole genome shotgun (WGS) entry which is preliminary data.</text>
</comment>
<evidence type="ECO:0000313" key="5">
    <source>
        <dbReference type="Proteomes" id="UP000717835"/>
    </source>
</evidence>
<dbReference type="InterPro" id="IPR050748">
    <property type="entry name" value="Glycosyltrans_8_dom-fam"/>
</dbReference>
<proteinExistence type="predicted"/>
<dbReference type="Gene3D" id="3.90.550.10">
    <property type="entry name" value="Spore Coat Polysaccharide Biosynthesis Protein SpsA, Chain A"/>
    <property type="match status" value="1"/>
</dbReference>
<dbReference type="RefSeq" id="WP_139247678.1">
    <property type="nucleotide sequence ID" value="NZ_CALUIP010000003.1"/>
</dbReference>
<evidence type="ECO:0000313" key="4">
    <source>
        <dbReference type="EMBL" id="HJF92195.1"/>
    </source>
</evidence>
<dbReference type="OrthoDB" id="695971at2"/>
<keyword evidence="2" id="KW-0808">Transferase</keyword>
<dbReference type="GO" id="GO:0016757">
    <property type="term" value="F:glycosyltransferase activity"/>
    <property type="evidence" value="ECO:0007669"/>
    <property type="project" value="UniProtKB-KW"/>
</dbReference>
<evidence type="ECO:0000256" key="1">
    <source>
        <dbReference type="ARBA" id="ARBA00022676"/>
    </source>
</evidence>
<accession>A0A921HXA1</accession>
<protein>
    <submittedName>
        <fullName evidence="4">Glycosyltransferase family 8 protein</fullName>
    </submittedName>
</protein>
<dbReference type="InterPro" id="IPR029044">
    <property type="entry name" value="Nucleotide-diphossugar_trans"/>
</dbReference>
<keyword evidence="1" id="KW-0328">Glycosyltransferase</keyword>
<name>A0A921HXA1_9BACT</name>
<dbReference type="InterPro" id="IPR002495">
    <property type="entry name" value="Glyco_trans_8"/>
</dbReference>
<dbReference type="Pfam" id="PF01501">
    <property type="entry name" value="Glyco_transf_8"/>
    <property type="match status" value="1"/>
</dbReference>
<dbReference type="Proteomes" id="UP000717835">
    <property type="component" value="Unassembled WGS sequence"/>
</dbReference>
<gene>
    <name evidence="4" type="ORF">K8W02_07410</name>
</gene>
<dbReference type="SUPFAM" id="SSF53448">
    <property type="entry name" value="Nucleotide-diphospho-sugar transferases"/>
    <property type="match status" value="1"/>
</dbReference>
<dbReference type="AlphaFoldDB" id="A0A921HXA1"/>